<name>A0A2I0K5J4_PUNGR</name>
<evidence type="ECO:0000256" key="1">
    <source>
        <dbReference type="SAM" id="SignalP"/>
    </source>
</evidence>
<keyword evidence="1" id="KW-0732">Signal</keyword>
<sequence>MACFRRINVLLIVLVIFVVVLSSGGVEAARALPEEFARANHLSSAYERAKYTMSFWFERLASGPSPRGPGH</sequence>
<evidence type="ECO:0000313" key="2">
    <source>
        <dbReference type="EMBL" id="PKI63791.1"/>
    </source>
</evidence>
<dbReference type="InterPro" id="IPR040273">
    <property type="entry name" value="PIP1"/>
</dbReference>
<dbReference type="PANTHER" id="PTHR37245">
    <property type="entry name" value="PAMP-INDUCED SECRETED PEPTIDE 1"/>
    <property type="match status" value="1"/>
</dbReference>
<dbReference type="AlphaFoldDB" id="A0A2I0K5J4"/>
<dbReference type="Proteomes" id="UP000233551">
    <property type="component" value="Unassembled WGS sequence"/>
</dbReference>
<dbReference type="EMBL" id="PGOL01000868">
    <property type="protein sequence ID" value="PKI63791.1"/>
    <property type="molecule type" value="Genomic_DNA"/>
</dbReference>
<comment type="caution">
    <text evidence="2">The sequence shown here is derived from an EMBL/GenBank/DDBJ whole genome shotgun (WGS) entry which is preliminary data.</text>
</comment>
<feature type="signal peptide" evidence="1">
    <location>
        <begin position="1"/>
        <end position="28"/>
    </location>
</feature>
<keyword evidence="3" id="KW-1185">Reference proteome</keyword>
<gene>
    <name evidence="2" type="ORF">CRG98_015775</name>
</gene>
<protein>
    <recommendedName>
        <fullName evidence="4">Transmembrane protein</fullName>
    </recommendedName>
</protein>
<proteinExistence type="predicted"/>
<reference evidence="2 3" key="1">
    <citation type="submission" date="2017-11" db="EMBL/GenBank/DDBJ databases">
        <title>De-novo sequencing of pomegranate (Punica granatum L.) genome.</title>
        <authorList>
            <person name="Akparov Z."/>
            <person name="Amiraslanov A."/>
            <person name="Hajiyeva S."/>
            <person name="Abbasov M."/>
            <person name="Kaur K."/>
            <person name="Hamwieh A."/>
            <person name="Solovyev V."/>
            <person name="Salamov A."/>
            <person name="Braich B."/>
            <person name="Kosarev P."/>
            <person name="Mahmoud A."/>
            <person name="Hajiyev E."/>
            <person name="Babayeva S."/>
            <person name="Izzatullayeva V."/>
            <person name="Mammadov A."/>
            <person name="Mammadov A."/>
            <person name="Sharifova S."/>
            <person name="Ojaghi J."/>
            <person name="Eynullazada K."/>
            <person name="Bayramov B."/>
            <person name="Abdulazimova A."/>
            <person name="Shahmuradov I."/>
        </authorList>
    </citation>
    <scope>NUCLEOTIDE SEQUENCE [LARGE SCALE GENOMIC DNA]</scope>
    <source>
        <strain evidence="3">cv. AG2017</strain>
        <tissue evidence="2">Leaf</tissue>
    </source>
</reference>
<organism evidence="2 3">
    <name type="scientific">Punica granatum</name>
    <name type="common">Pomegranate</name>
    <dbReference type="NCBI Taxonomy" id="22663"/>
    <lineage>
        <taxon>Eukaryota</taxon>
        <taxon>Viridiplantae</taxon>
        <taxon>Streptophyta</taxon>
        <taxon>Embryophyta</taxon>
        <taxon>Tracheophyta</taxon>
        <taxon>Spermatophyta</taxon>
        <taxon>Magnoliopsida</taxon>
        <taxon>eudicotyledons</taxon>
        <taxon>Gunneridae</taxon>
        <taxon>Pentapetalae</taxon>
        <taxon>rosids</taxon>
        <taxon>malvids</taxon>
        <taxon>Myrtales</taxon>
        <taxon>Lythraceae</taxon>
        <taxon>Punica</taxon>
    </lineage>
</organism>
<evidence type="ECO:0000313" key="3">
    <source>
        <dbReference type="Proteomes" id="UP000233551"/>
    </source>
</evidence>
<evidence type="ECO:0008006" key="4">
    <source>
        <dbReference type="Google" id="ProtNLM"/>
    </source>
</evidence>
<dbReference type="GO" id="GO:0006952">
    <property type="term" value="P:defense response"/>
    <property type="evidence" value="ECO:0007669"/>
    <property type="project" value="InterPro"/>
</dbReference>
<feature type="chain" id="PRO_5014151421" description="Transmembrane protein" evidence="1">
    <location>
        <begin position="29"/>
        <end position="71"/>
    </location>
</feature>
<accession>A0A2I0K5J4</accession>
<dbReference type="PANTHER" id="PTHR37245:SF4">
    <property type="entry name" value="PAMP-INDUCED SECRETED PEPTIDE 1"/>
    <property type="match status" value="1"/>
</dbReference>